<dbReference type="RefSeq" id="XP_024699519.1">
    <property type="nucleotide sequence ID" value="XM_024847932.1"/>
</dbReference>
<dbReference type="STRING" id="1392250.A0A2I2FUE5"/>
<comment type="caution">
    <text evidence="3">The sequence shown here is derived from an EMBL/GenBank/DDBJ whole genome shotgun (WGS) entry which is preliminary data.</text>
</comment>
<accession>A0A2I2FUE5</accession>
<dbReference type="InterPro" id="IPR051057">
    <property type="entry name" value="PI-PLC_domain"/>
</dbReference>
<evidence type="ECO:0000256" key="1">
    <source>
        <dbReference type="SAM" id="SignalP"/>
    </source>
</evidence>
<gene>
    <name evidence="3" type="ORF">P170DRAFT_430122</name>
</gene>
<evidence type="ECO:0000259" key="2">
    <source>
        <dbReference type="SMART" id="SM00148"/>
    </source>
</evidence>
<dbReference type="PROSITE" id="PS50007">
    <property type="entry name" value="PIPLC_X_DOMAIN"/>
    <property type="match status" value="1"/>
</dbReference>
<organism evidence="3 4">
    <name type="scientific">Aspergillus steynii IBT 23096</name>
    <dbReference type="NCBI Taxonomy" id="1392250"/>
    <lineage>
        <taxon>Eukaryota</taxon>
        <taxon>Fungi</taxon>
        <taxon>Dikarya</taxon>
        <taxon>Ascomycota</taxon>
        <taxon>Pezizomycotina</taxon>
        <taxon>Eurotiomycetes</taxon>
        <taxon>Eurotiomycetidae</taxon>
        <taxon>Eurotiales</taxon>
        <taxon>Aspergillaceae</taxon>
        <taxon>Aspergillus</taxon>
        <taxon>Aspergillus subgen. Circumdati</taxon>
    </lineage>
</organism>
<dbReference type="InterPro" id="IPR000909">
    <property type="entry name" value="PLipase_C_PInositol-sp_X_dom"/>
</dbReference>
<reference evidence="3 4" key="1">
    <citation type="submission" date="2016-12" db="EMBL/GenBank/DDBJ databases">
        <title>The genomes of Aspergillus section Nigri reveals drivers in fungal speciation.</title>
        <authorList>
            <consortium name="DOE Joint Genome Institute"/>
            <person name="Vesth T.C."/>
            <person name="Nybo J."/>
            <person name="Theobald S."/>
            <person name="Brandl J."/>
            <person name="Frisvad J.C."/>
            <person name="Nielsen K.F."/>
            <person name="Lyhne E.K."/>
            <person name="Kogle M.E."/>
            <person name="Kuo A."/>
            <person name="Riley R."/>
            <person name="Clum A."/>
            <person name="Nolan M."/>
            <person name="Lipzen A."/>
            <person name="Salamov A."/>
            <person name="Henrissat B."/>
            <person name="Wiebenga A."/>
            <person name="De Vries R.P."/>
            <person name="Grigoriev I.V."/>
            <person name="Mortensen U.H."/>
            <person name="Andersen M.R."/>
            <person name="Baker S.E."/>
        </authorList>
    </citation>
    <scope>NUCLEOTIDE SEQUENCE [LARGE SCALE GENOMIC DNA]</scope>
    <source>
        <strain evidence="3 4">IBT 23096</strain>
    </source>
</reference>
<dbReference type="GeneID" id="36555631"/>
<protein>
    <submittedName>
        <fullName evidence="3">PLC-like phosphodiesterase</fullName>
    </submittedName>
</protein>
<dbReference type="SUPFAM" id="SSF51695">
    <property type="entry name" value="PLC-like phosphodiesterases"/>
    <property type="match status" value="1"/>
</dbReference>
<keyword evidence="4" id="KW-1185">Reference proteome</keyword>
<sequence>MRSIVLISLSVLFSRASTAQTFSDLAIQKVLRDAAPIFGEYHNSNSLKATWMKDYDDDTPITAMNLPGTHDTSTWNYTRETKHALEGLNRINDAGIMAPYLFYRCQSSPLIDMLNGGIRVFDLRFAFDVTNLTLVFYHGNALQSETATVEDVLFGFYQWLDDHPTEALFLSFKDEGGTAKYVPDSAATQQAIHNVLTSNHARRYFVQAKNELGTLGDTRGKITLFRRFSLDKIKGADLPGIYFPGSQWKDNSNNITLVYNSDKNLKAYIEDHYNVGGFDWPKIIQRKYNATTVHLLEALKNEHSDDLFWTFASGGADIVGLYPEAMGLGSIVAETGVNKQLLSFLKQHKGKHLGIVMYDFFKEDDGIVDALLNLGSTSGIHYDLK</sequence>
<dbReference type="PANTHER" id="PTHR13593">
    <property type="match status" value="1"/>
</dbReference>
<evidence type="ECO:0000313" key="3">
    <source>
        <dbReference type="EMBL" id="PLB44217.1"/>
    </source>
</evidence>
<dbReference type="SMART" id="SM00148">
    <property type="entry name" value="PLCXc"/>
    <property type="match status" value="1"/>
</dbReference>
<name>A0A2I2FUE5_9EURO</name>
<feature type="signal peptide" evidence="1">
    <location>
        <begin position="1"/>
        <end position="19"/>
    </location>
</feature>
<dbReference type="AlphaFoldDB" id="A0A2I2FUE5"/>
<dbReference type="GO" id="GO:0006629">
    <property type="term" value="P:lipid metabolic process"/>
    <property type="evidence" value="ECO:0007669"/>
    <property type="project" value="InterPro"/>
</dbReference>
<dbReference type="Pfam" id="PF00388">
    <property type="entry name" value="PI-PLC-X"/>
    <property type="match status" value="1"/>
</dbReference>
<dbReference type="Gene3D" id="3.20.20.190">
    <property type="entry name" value="Phosphatidylinositol (PI) phosphodiesterase"/>
    <property type="match status" value="1"/>
</dbReference>
<dbReference type="InterPro" id="IPR017946">
    <property type="entry name" value="PLC-like_Pdiesterase_TIM-brl"/>
</dbReference>
<feature type="chain" id="PRO_5014182542" evidence="1">
    <location>
        <begin position="20"/>
        <end position="385"/>
    </location>
</feature>
<evidence type="ECO:0000313" key="4">
    <source>
        <dbReference type="Proteomes" id="UP000234275"/>
    </source>
</evidence>
<proteinExistence type="predicted"/>
<dbReference type="VEuPathDB" id="FungiDB:P170DRAFT_430122"/>
<dbReference type="GO" id="GO:0008081">
    <property type="term" value="F:phosphoric diester hydrolase activity"/>
    <property type="evidence" value="ECO:0007669"/>
    <property type="project" value="InterPro"/>
</dbReference>
<dbReference type="PANTHER" id="PTHR13593:SF116">
    <property type="entry name" value="PLC-LIKE PHOSPHODIESTERASE"/>
    <property type="match status" value="1"/>
</dbReference>
<keyword evidence="1" id="KW-0732">Signal</keyword>
<dbReference type="EMBL" id="MSFO01000009">
    <property type="protein sequence ID" value="PLB44217.1"/>
    <property type="molecule type" value="Genomic_DNA"/>
</dbReference>
<dbReference type="OrthoDB" id="1046782at2759"/>
<dbReference type="Proteomes" id="UP000234275">
    <property type="component" value="Unassembled WGS sequence"/>
</dbReference>
<feature type="domain" description="Phosphatidylinositol-specific phospholipase C X" evidence="2">
    <location>
        <begin position="55"/>
        <end position="227"/>
    </location>
</feature>